<dbReference type="Gene3D" id="3.40.630.30">
    <property type="match status" value="1"/>
</dbReference>
<evidence type="ECO:0000313" key="2">
    <source>
        <dbReference type="EMBL" id="KKM87537.1"/>
    </source>
</evidence>
<name>A0A0F9P240_9ZZZZ</name>
<organism evidence="2">
    <name type="scientific">marine sediment metagenome</name>
    <dbReference type="NCBI Taxonomy" id="412755"/>
    <lineage>
        <taxon>unclassified sequences</taxon>
        <taxon>metagenomes</taxon>
        <taxon>ecological metagenomes</taxon>
    </lineage>
</organism>
<dbReference type="InterPro" id="IPR013653">
    <property type="entry name" value="GCN5-like_dom"/>
</dbReference>
<dbReference type="InterPro" id="IPR016181">
    <property type="entry name" value="Acyl_CoA_acyltransferase"/>
</dbReference>
<comment type="caution">
    <text evidence="2">The sequence shown here is derived from an EMBL/GenBank/DDBJ whole genome shotgun (WGS) entry which is preliminary data.</text>
</comment>
<sequence>MLDLELQLKNPVWHSLGSTHQKFVTEYNGVKFYNSEVCAFGAFTDESKTAIAVNEYINTSSSFFFVSENQIPIIDDTKVVLDKKIEGCQMVLNTLPEVSITENIVLLDASYMDEVYDLVCLVMPGYYKKRTFEMGRYYGIFKEGKLVSMAGQRMQTNLFIEVSAVVTHPNYTRKGFAMQLIAHNAQGILKENKTPILHTNKGNFAISLYEKLGFRLTRDMNWWLYHKKEDDIG</sequence>
<dbReference type="InterPro" id="IPR000182">
    <property type="entry name" value="GNAT_dom"/>
</dbReference>
<dbReference type="AlphaFoldDB" id="A0A0F9P240"/>
<reference evidence="2" key="1">
    <citation type="journal article" date="2015" name="Nature">
        <title>Complex archaea that bridge the gap between prokaryotes and eukaryotes.</title>
        <authorList>
            <person name="Spang A."/>
            <person name="Saw J.H."/>
            <person name="Jorgensen S.L."/>
            <person name="Zaremba-Niedzwiedzka K."/>
            <person name="Martijn J."/>
            <person name="Lind A.E."/>
            <person name="van Eijk R."/>
            <person name="Schleper C."/>
            <person name="Guy L."/>
            <person name="Ettema T.J."/>
        </authorList>
    </citation>
    <scope>NUCLEOTIDE SEQUENCE</scope>
</reference>
<dbReference type="GO" id="GO:0016747">
    <property type="term" value="F:acyltransferase activity, transferring groups other than amino-acyl groups"/>
    <property type="evidence" value="ECO:0007669"/>
    <property type="project" value="InterPro"/>
</dbReference>
<dbReference type="PROSITE" id="PS51186">
    <property type="entry name" value="GNAT"/>
    <property type="match status" value="1"/>
</dbReference>
<dbReference type="SUPFAM" id="SSF55729">
    <property type="entry name" value="Acyl-CoA N-acyltransferases (Nat)"/>
    <property type="match status" value="1"/>
</dbReference>
<dbReference type="CDD" id="cd04301">
    <property type="entry name" value="NAT_SF"/>
    <property type="match status" value="1"/>
</dbReference>
<gene>
    <name evidence="2" type="ORF">LCGC14_1267900</name>
</gene>
<dbReference type="Pfam" id="PF08445">
    <property type="entry name" value="FR47"/>
    <property type="match status" value="1"/>
</dbReference>
<evidence type="ECO:0000259" key="1">
    <source>
        <dbReference type="PROSITE" id="PS51186"/>
    </source>
</evidence>
<feature type="domain" description="N-acetyltransferase" evidence="1">
    <location>
        <begin position="102"/>
        <end position="231"/>
    </location>
</feature>
<dbReference type="EMBL" id="LAZR01007087">
    <property type="protein sequence ID" value="KKM87537.1"/>
    <property type="molecule type" value="Genomic_DNA"/>
</dbReference>
<accession>A0A0F9P240</accession>
<protein>
    <recommendedName>
        <fullName evidence="1">N-acetyltransferase domain-containing protein</fullName>
    </recommendedName>
</protein>
<proteinExistence type="predicted"/>